<dbReference type="SMART" id="SM01331">
    <property type="entry name" value="DUF3635"/>
    <property type="match status" value="1"/>
</dbReference>
<organism evidence="11 12">
    <name type="scientific">Parastrongyloides trichosuri</name>
    <name type="common">Possum-specific nematode worm</name>
    <dbReference type="NCBI Taxonomy" id="131310"/>
    <lineage>
        <taxon>Eukaryota</taxon>
        <taxon>Metazoa</taxon>
        <taxon>Ecdysozoa</taxon>
        <taxon>Nematoda</taxon>
        <taxon>Chromadorea</taxon>
        <taxon>Rhabditida</taxon>
        <taxon>Tylenchina</taxon>
        <taxon>Panagrolaimomorpha</taxon>
        <taxon>Strongyloidoidea</taxon>
        <taxon>Strongyloididae</taxon>
        <taxon>Parastrongyloides</taxon>
    </lineage>
</organism>
<feature type="domain" description="Protein kinase" evidence="10">
    <location>
        <begin position="386"/>
        <end position="703"/>
    </location>
</feature>
<dbReference type="Proteomes" id="UP000038045">
    <property type="component" value="Unplaced"/>
</dbReference>
<sequence>MELFAVSPEHKLDLSDEYEINEENLYSNQTRKPKESKPKGRKTKKKRNDTLPVEKKKPSKPRRRKSSEKVFDIRDLTEEKKKKGPSNPNLTEEHKKILENLLEEKDFSDVNIMYYLENEDNNDVNMLQDQENIDKSDEEDNNLKIQEVKKTLNVIEKEFSDSKGSEEENISLPSEKQHDISGVKNRSFNRSKKYSRMKDKLYSNIDNSLLQDSVNTINIDDLINESKNEENFLDENEVKIINRPNESNVESHINYSSLQLFNPNEEFKPATEVIPLNKSLSTTIEAMDNLPMWRKVRRKFRLKDKNFQNVTDFFNMSTRANVINTSRYPMDTSLASVQDVSDKDISTSYESMLNETQAVGMQFMTLEEMKEGMDQTEIKTFDEIFPRKVKKIGEGSFGEVYRNKNENIVYKVMPFEPDIKTETKIGDEPLKKCYEIFVEYMITKSLSDLRSSIEGYKCVNFVNFYNTHIIQEKYSERLIKAWKKYPKDKTYNISPEKYTDDIHNFVVFELEFGGIELEKYVFKCEEEAYSLIIQLIHCLFIAENKFQFEHRDLHESNILIQETKKDKNLSYMCNGIKYKIRSYGIRIKLIDYTLSRMKLNENYFVDLEEDSSLFENAEKANDHRYVYAQMREATNGDWESYCSRTNLLWVIYNVKKIFSSGDYKNDKLVKFFTEEVSQMGGLEDLITNSYFTSIQDQYIIPIE</sequence>
<dbReference type="PROSITE" id="PS50011">
    <property type="entry name" value="PROTEIN_KINASE_DOM"/>
    <property type="match status" value="1"/>
</dbReference>
<reference evidence="12" key="1">
    <citation type="submission" date="2017-02" db="UniProtKB">
        <authorList>
            <consortium name="WormBaseParasite"/>
        </authorList>
    </citation>
    <scope>IDENTIFICATION</scope>
</reference>
<feature type="region of interest" description="Disordered" evidence="9">
    <location>
        <begin position="159"/>
        <end position="181"/>
    </location>
</feature>
<dbReference type="EC" id="2.7.11.1" evidence="1"/>
<evidence type="ECO:0000313" key="12">
    <source>
        <dbReference type="WBParaSite" id="PTRK_0001240700.1"/>
    </source>
</evidence>
<evidence type="ECO:0000256" key="6">
    <source>
        <dbReference type="ARBA" id="ARBA00022840"/>
    </source>
</evidence>
<evidence type="ECO:0000256" key="7">
    <source>
        <dbReference type="ARBA" id="ARBA00047899"/>
    </source>
</evidence>
<dbReference type="GO" id="GO:0005634">
    <property type="term" value="C:nucleus"/>
    <property type="evidence" value="ECO:0007669"/>
    <property type="project" value="TreeGrafter"/>
</dbReference>
<dbReference type="Gene3D" id="1.10.510.10">
    <property type="entry name" value="Transferase(Phosphotransferase) domain 1"/>
    <property type="match status" value="1"/>
</dbReference>
<dbReference type="GO" id="GO:0035556">
    <property type="term" value="P:intracellular signal transduction"/>
    <property type="evidence" value="ECO:0007669"/>
    <property type="project" value="TreeGrafter"/>
</dbReference>
<feature type="compositionally biased region" description="Basic residues" evidence="9">
    <location>
        <begin position="57"/>
        <end position="66"/>
    </location>
</feature>
<dbReference type="Gene3D" id="3.30.200.20">
    <property type="entry name" value="Phosphorylase Kinase, domain 1"/>
    <property type="match status" value="1"/>
</dbReference>
<name>A0A0N4ZUZ6_PARTI</name>
<evidence type="ECO:0000256" key="3">
    <source>
        <dbReference type="ARBA" id="ARBA00022679"/>
    </source>
</evidence>
<dbReference type="Pfam" id="PF12330">
    <property type="entry name" value="Haspin_kinase"/>
    <property type="match status" value="1"/>
</dbReference>
<evidence type="ECO:0000256" key="4">
    <source>
        <dbReference type="ARBA" id="ARBA00022741"/>
    </source>
</evidence>
<dbReference type="AlphaFoldDB" id="A0A0N4ZUZ6"/>
<dbReference type="SUPFAM" id="SSF56112">
    <property type="entry name" value="Protein kinase-like (PK-like)"/>
    <property type="match status" value="1"/>
</dbReference>
<comment type="catalytic activity">
    <reaction evidence="7">
        <text>L-threonyl-[protein] + ATP = O-phospho-L-threonyl-[protein] + ADP + H(+)</text>
        <dbReference type="Rhea" id="RHEA:46608"/>
        <dbReference type="Rhea" id="RHEA-COMP:11060"/>
        <dbReference type="Rhea" id="RHEA-COMP:11605"/>
        <dbReference type="ChEBI" id="CHEBI:15378"/>
        <dbReference type="ChEBI" id="CHEBI:30013"/>
        <dbReference type="ChEBI" id="CHEBI:30616"/>
        <dbReference type="ChEBI" id="CHEBI:61977"/>
        <dbReference type="ChEBI" id="CHEBI:456216"/>
        <dbReference type="EC" id="2.7.11.1"/>
    </reaction>
</comment>
<accession>A0A0N4ZUZ6</accession>
<keyword evidence="3" id="KW-0808">Transferase</keyword>
<evidence type="ECO:0000256" key="1">
    <source>
        <dbReference type="ARBA" id="ARBA00012513"/>
    </source>
</evidence>
<evidence type="ECO:0000256" key="9">
    <source>
        <dbReference type="SAM" id="MobiDB-lite"/>
    </source>
</evidence>
<comment type="catalytic activity">
    <reaction evidence="8">
        <text>L-seryl-[protein] + ATP = O-phospho-L-seryl-[protein] + ADP + H(+)</text>
        <dbReference type="Rhea" id="RHEA:17989"/>
        <dbReference type="Rhea" id="RHEA-COMP:9863"/>
        <dbReference type="Rhea" id="RHEA-COMP:11604"/>
        <dbReference type="ChEBI" id="CHEBI:15378"/>
        <dbReference type="ChEBI" id="CHEBI:29999"/>
        <dbReference type="ChEBI" id="CHEBI:30616"/>
        <dbReference type="ChEBI" id="CHEBI:83421"/>
        <dbReference type="ChEBI" id="CHEBI:456216"/>
        <dbReference type="EC" id="2.7.11.1"/>
    </reaction>
</comment>
<dbReference type="InterPro" id="IPR011009">
    <property type="entry name" value="Kinase-like_dom_sf"/>
</dbReference>
<dbReference type="InterPro" id="IPR000719">
    <property type="entry name" value="Prot_kinase_dom"/>
</dbReference>
<keyword evidence="5" id="KW-0418">Kinase</keyword>
<evidence type="ECO:0000256" key="5">
    <source>
        <dbReference type="ARBA" id="ARBA00022777"/>
    </source>
</evidence>
<dbReference type="WBParaSite" id="PTRK_0001240700.1">
    <property type="protein sequence ID" value="PTRK_0001240700.1"/>
    <property type="gene ID" value="PTRK_0001240700"/>
</dbReference>
<dbReference type="STRING" id="131310.A0A0N4ZUZ6"/>
<keyword evidence="4" id="KW-0547">Nucleotide-binding</keyword>
<dbReference type="PANTHER" id="PTHR24419:SF18">
    <property type="entry name" value="SERINE_THREONINE-PROTEIN KINASE HASPIN"/>
    <property type="match status" value="1"/>
</dbReference>
<evidence type="ECO:0000256" key="8">
    <source>
        <dbReference type="ARBA" id="ARBA00048679"/>
    </source>
</evidence>
<feature type="compositionally biased region" description="Basic and acidic residues" evidence="9">
    <location>
        <begin position="67"/>
        <end position="81"/>
    </location>
</feature>
<dbReference type="GO" id="GO:0005524">
    <property type="term" value="F:ATP binding"/>
    <property type="evidence" value="ECO:0007669"/>
    <property type="project" value="UniProtKB-KW"/>
</dbReference>
<evidence type="ECO:0000313" key="11">
    <source>
        <dbReference type="Proteomes" id="UP000038045"/>
    </source>
</evidence>
<keyword evidence="2" id="KW-0723">Serine/threonine-protein kinase</keyword>
<dbReference type="GO" id="GO:0005737">
    <property type="term" value="C:cytoplasm"/>
    <property type="evidence" value="ECO:0007669"/>
    <property type="project" value="TreeGrafter"/>
</dbReference>
<dbReference type="GO" id="GO:0072354">
    <property type="term" value="F:histone H3T3 kinase activity"/>
    <property type="evidence" value="ECO:0007669"/>
    <property type="project" value="TreeGrafter"/>
</dbReference>
<protein>
    <recommendedName>
        <fullName evidence="1">non-specific serine/threonine protein kinase</fullName>
        <ecNumber evidence="1">2.7.11.1</ecNumber>
    </recommendedName>
</protein>
<keyword evidence="6" id="KW-0067">ATP-binding</keyword>
<proteinExistence type="predicted"/>
<evidence type="ECO:0000256" key="2">
    <source>
        <dbReference type="ARBA" id="ARBA00022527"/>
    </source>
</evidence>
<evidence type="ECO:0000259" key="10">
    <source>
        <dbReference type="PROSITE" id="PS50011"/>
    </source>
</evidence>
<keyword evidence="11" id="KW-1185">Reference proteome</keyword>
<dbReference type="InterPro" id="IPR024604">
    <property type="entry name" value="GSG2_C"/>
</dbReference>
<feature type="region of interest" description="Disordered" evidence="9">
    <location>
        <begin position="21"/>
        <end position="93"/>
    </location>
</feature>
<dbReference type="GO" id="GO:0000278">
    <property type="term" value="P:mitotic cell cycle"/>
    <property type="evidence" value="ECO:0007669"/>
    <property type="project" value="TreeGrafter"/>
</dbReference>
<dbReference type="PANTHER" id="PTHR24419">
    <property type="entry name" value="INTERLEUKIN-1 RECEPTOR-ASSOCIATED KINASE"/>
    <property type="match status" value="1"/>
</dbReference>